<dbReference type="Pfam" id="PF00975">
    <property type="entry name" value="Thioesterase"/>
    <property type="match status" value="1"/>
</dbReference>
<dbReference type="InterPro" id="IPR009081">
    <property type="entry name" value="PP-bd_ACP"/>
</dbReference>
<comment type="caution">
    <text evidence="6">The sequence shown here is derived from an EMBL/GenBank/DDBJ whole genome shotgun (WGS) entry which is preliminary data.</text>
</comment>
<dbReference type="Gene3D" id="3.40.50.980">
    <property type="match status" value="2"/>
</dbReference>
<dbReference type="InterPro" id="IPR036736">
    <property type="entry name" value="ACP-like_sf"/>
</dbReference>
<dbReference type="SUPFAM" id="SSF52777">
    <property type="entry name" value="CoA-dependent acyltransferases"/>
    <property type="match status" value="2"/>
</dbReference>
<keyword evidence="7" id="KW-1185">Reference proteome</keyword>
<accession>A0A846YC39</accession>
<keyword evidence="3" id="KW-0597">Phosphoprotein</keyword>
<evidence type="ECO:0000259" key="5">
    <source>
        <dbReference type="PROSITE" id="PS50075"/>
    </source>
</evidence>
<dbReference type="PANTHER" id="PTHR45527:SF1">
    <property type="entry name" value="FATTY ACID SYNTHASE"/>
    <property type="match status" value="1"/>
</dbReference>
<dbReference type="Gene3D" id="3.30.559.10">
    <property type="entry name" value="Chloramphenicol acetyltransferase-like domain"/>
    <property type="match status" value="1"/>
</dbReference>
<dbReference type="UniPathway" id="UPA00011"/>
<dbReference type="SMART" id="SM00823">
    <property type="entry name" value="PKS_PP"/>
    <property type="match status" value="1"/>
</dbReference>
<feature type="compositionally biased region" description="Basic and acidic residues" evidence="4">
    <location>
        <begin position="684"/>
        <end position="694"/>
    </location>
</feature>
<proteinExistence type="predicted"/>
<dbReference type="PANTHER" id="PTHR45527">
    <property type="entry name" value="NONRIBOSOMAL PEPTIDE SYNTHETASE"/>
    <property type="match status" value="1"/>
</dbReference>
<gene>
    <name evidence="6" type="ORF">HGA15_03875</name>
</gene>
<dbReference type="Gene3D" id="3.30.559.30">
    <property type="entry name" value="Nonribosomal peptide synthetase, condensation domain"/>
    <property type="match status" value="1"/>
</dbReference>
<feature type="compositionally biased region" description="Basic and acidic residues" evidence="4">
    <location>
        <begin position="654"/>
        <end position="669"/>
    </location>
</feature>
<dbReference type="Pfam" id="PF13193">
    <property type="entry name" value="AMP-binding_C"/>
    <property type="match status" value="1"/>
</dbReference>
<dbReference type="PROSITE" id="PS00012">
    <property type="entry name" value="PHOSPHOPANTETHEINE"/>
    <property type="match status" value="1"/>
</dbReference>
<dbReference type="GO" id="GO:0009239">
    <property type="term" value="P:enterobactin biosynthetic process"/>
    <property type="evidence" value="ECO:0007669"/>
    <property type="project" value="TreeGrafter"/>
</dbReference>
<evidence type="ECO:0000256" key="3">
    <source>
        <dbReference type="ARBA" id="ARBA00022553"/>
    </source>
</evidence>
<sequence>MRYQGTGSDHPLSAAQLRWWVAQQLYPGIPNTVAMYLDLRGPVEVELMRECGRRAARELESPGIRVREVDGRPRQLLADTDLPFFVCDLADHTDPIIAALDRMADDHFAPLDPRTDDLTVATLYRVAADRHLLYLRSHHLVLDGAGAVALLRRTGELYRAAVTDTEAGEPGALDTAGLLAAEETYRKSARAAADKEYWLSALSGLSEPVGLAGHPAGPRPRPHRASAGLGPATADAVAAAREQYGASFGELLIAAFACYFAQLTGNDDPVITLPVPAWTTAVLRRSAGSVSNVVPLRLTGLTRGTVGVAVAAVRTKIVAALRHQRYPYEEIQHDRGRGRVERGGFGPVVNVLGFVEPLRLGPLTGQAQLLSLGPVEDLLVNGYQLGPDESSISIDFQGNPARYSAAALSWYHHGFLFYLHHFLTAAPDDPVACLGEREKAPDVPGFVPRQAADPRDSPAPIAAVRLLPELLRMGMRPDAVAVSEGTRSLTYRRLDELSRGWAQELIDRGAGPGTPVAVVIPRSIESVLALWAVATAGACFVPIDPADPPDRISSVLAAAGIGFGLTVAAVRPGLSAADATRAATAGPGSGEPVRWLELDGPAATAVQPRQPSGDSIDAGTAERPAAGSRRDTVAPGVEPGEPDTGPAPDGQRVVNRDDTWTEGALHRAGNDNNAVEVGSVHSGRKPEGSADGRKTGTAHGGRGISARTGAVPAGSRNGAGAGTRNGLVGSVQVGERTRAQRVAARVGDGDGPWRYSAAIGGDRKPWAGLCPDHPAYLIHTSGTTGTPKGVLVGHRGLGPLTDYLVERYRVDAESVVLHAHSPVFDAHLLELLAAFAVGARLVVAPAGPVAGTRLTELIRTAEITHLLSTPVVLNSLDPARLPSLRVVVTGGESPGSELVRRWAPRVRLYNGYGPTETTVMTMQSEPLSPAGPVLIGPALPDVRAVQLTPRLRPVPVGGRSELYLGGPGVALGYLHDPATTAVRFVADPAGTGQRLYRTGDLVRADPGGFEYLGRADRQLGLHGRRIEPGEIESALTAGPEIAQAVVTVTGESGPAACLAAYVVVAAGHGFDPVATLSRIRTVLPSALVPAVLLEIDRIPLTPNGKTDRDRLPEPVLSRAYRAPETDVQRLVARQVGGVVGRPDIGLDDDFFALGGNSLLGVALSAELAEVTGVPVTVRWLYTAPTVAELADRIADYRHSGTPADSDEEGSDHASGEPADSVSPARRFAATGGNGTGGAEGLQIILPLRRNGSRPPLFCFHSAVPLAWCYAGLSHRIAARPVYGVQSPVLTSPDSEVATADTLAGRYLREILRVQPDGPYHLLGWSLGGQLAHAVAVRLRDLGHEVAMLAMLDSVVFPPDAPPPPRPRMRDLLTHLLGDEPDAHAAAQAPELTAAEAAAELAAAGATLGAGLTAGQLDRLHRAYIAGVEISARYRPGVFDGDLLYFSATRGMTEMLDVQMWRPFVTGELLEYPVDTEHGRLMNPESVAVIAPVLDRYPAELTARADSR</sequence>
<protein>
    <submittedName>
        <fullName evidence="6">AMP-binding protein</fullName>
    </submittedName>
</protein>
<dbReference type="InterPro" id="IPR025110">
    <property type="entry name" value="AMP-bd_C"/>
</dbReference>
<keyword evidence="2" id="KW-0596">Phosphopantetheine</keyword>
<dbReference type="SUPFAM" id="SSF47336">
    <property type="entry name" value="ACP-like"/>
    <property type="match status" value="1"/>
</dbReference>
<dbReference type="GO" id="GO:0043041">
    <property type="term" value="P:amino acid activation for nonribosomal peptide biosynthetic process"/>
    <property type="evidence" value="ECO:0007669"/>
    <property type="project" value="TreeGrafter"/>
</dbReference>
<evidence type="ECO:0000313" key="6">
    <source>
        <dbReference type="EMBL" id="NKY55314.1"/>
    </source>
</evidence>
<dbReference type="InterPro" id="IPR000873">
    <property type="entry name" value="AMP-dep_synth/lig_dom"/>
</dbReference>
<dbReference type="Gene3D" id="3.30.300.30">
    <property type="match status" value="1"/>
</dbReference>
<reference evidence="6 7" key="1">
    <citation type="submission" date="2020-04" db="EMBL/GenBank/DDBJ databases">
        <title>MicrobeNet Type strains.</title>
        <authorList>
            <person name="Nicholson A.C."/>
        </authorList>
    </citation>
    <scope>NUCLEOTIDE SEQUENCE [LARGE SCALE GENOMIC DNA]</scope>
    <source>
        <strain evidence="6 7">JCM 3332</strain>
    </source>
</reference>
<comment type="cofactor">
    <cofactor evidence="1">
        <name>pantetheine 4'-phosphate</name>
        <dbReference type="ChEBI" id="CHEBI:47942"/>
    </cofactor>
</comment>
<organism evidence="6 7">
    <name type="scientific">Nocardia flavorosea</name>
    <dbReference type="NCBI Taxonomy" id="53429"/>
    <lineage>
        <taxon>Bacteria</taxon>
        <taxon>Bacillati</taxon>
        <taxon>Actinomycetota</taxon>
        <taxon>Actinomycetes</taxon>
        <taxon>Mycobacteriales</taxon>
        <taxon>Nocardiaceae</taxon>
        <taxon>Nocardia</taxon>
    </lineage>
</organism>
<dbReference type="Proteomes" id="UP000570678">
    <property type="component" value="Unassembled WGS sequence"/>
</dbReference>
<dbReference type="GO" id="GO:0031177">
    <property type="term" value="F:phosphopantetheine binding"/>
    <property type="evidence" value="ECO:0007669"/>
    <property type="project" value="InterPro"/>
</dbReference>
<dbReference type="SUPFAM" id="SSF56801">
    <property type="entry name" value="Acetyl-CoA synthetase-like"/>
    <property type="match status" value="1"/>
</dbReference>
<dbReference type="InterPro" id="IPR020845">
    <property type="entry name" value="AMP-binding_CS"/>
</dbReference>
<feature type="domain" description="Carrier" evidence="5">
    <location>
        <begin position="1122"/>
        <end position="1197"/>
    </location>
</feature>
<dbReference type="Pfam" id="PF00550">
    <property type="entry name" value="PP-binding"/>
    <property type="match status" value="1"/>
</dbReference>
<dbReference type="InterPro" id="IPR023213">
    <property type="entry name" value="CAT-like_dom_sf"/>
</dbReference>
<dbReference type="InterPro" id="IPR006162">
    <property type="entry name" value="Ppantetheine_attach_site"/>
</dbReference>
<evidence type="ECO:0000256" key="4">
    <source>
        <dbReference type="SAM" id="MobiDB-lite"/>
    </source>
</evidence>
<name>A0A846YC39_9NOCA</name>
<dbReference type="GO" id="GO:0005829">
    <property type="term" value="C:cytosol"/>
    <property type="evidence" value="ECO:0007669"/>
    <property type="project" value="TreeGrafter"/>
</dbReference>
<dbReference type="GO" id="GO:0009366">
    <property type="term" value="C:enterobactin synthetase complex"/>
    <property type="evidence" value="ECO:0007669"/>
    <property type="project" value="TreeGrafter"/>
</dbReference>
<dbReference type="Pfam" id="PF00501">
    <property type="entry name" value="AMP-binding"/>
    <property type="match status" value="2"/>
</dbReference>
<dbReference type="Pfam" id="PF00668">
    <property type="entry name" value="Condensation"/>
    <property type="match status" value="1"/>
</dbReference>
<dbReference type="CDD" id="cd05930">
    <property type="entry name" value="A_NRPS"/>
    <property type="match status" value="1"/>
</dbReference>
<dbReference type="PROSITE" id="PS00455">
    <property type="entry name" value="AMP_BINDING"/>
    <property type="match status" value="1"/>
</dbReference>
<dbReference type="InterPro" id="IPR020806">
    <property type="entry name" value="PKS_PP-bd"/>
</dbReference>
<dbReference type="EMBL" id="JAAXOT010000002">
    <property type="protein sequence ID" value="NKY55314.1"/>
    <property type="molecule type" value="Genomic_DNA"/>
</dbReference>
<dbReference type="Gene3D" id="3.40.50.1820">
    <property type="entry name" value="alpha/beta hydrolase"/>
    <property type="match status" value="1"/>
</dbReference>
<evidence type="ECO:0000256" key="1">
    <source>
        <dbReference type="ARBA" id="ARBA00001957"/>
    </source>
</evidence>
<dbReference type="InterPro" id="IPR045851">
    <property type="entry name" value="AMP-bd_C_sf"/>
</dbReference>
<dbReference type="InterPro" id="IPR001031">
    <property type="entry name" value="Thioesterase"/>
</dbReference>
<dbReference type="InterPro" id="IPR042099">
    <property type="entry name" value="ANL_N_sf"/>
</dbReference>
<evidence type="ECO:0000256" key="2">
    <source>
        <dbReference type="ARBA" id="ARBA00022450"/>
    </source>
</evidence>
<feature type="region of interest" description="Disordered" evidence="4">
    <location>
        <begin position="1197"/>
        <end position="1235"/>
    </location>
</feature>
<dbReference type="SUPFAM" id="SSF53474">
    <property type="entry name" value="alpha/beta-Hydrolases"/>
    <property type="match status" value="1"/>
</dbReference>
<dbReference type="InterPro" id="IPR001242">
    <property type="entry name" value="Condensation_dom"/>
</dbReference>
<dbReference type="InterPro" id="IPR029058">
    <property type="entry name" value="AB_hydrolase_fold"/>
</dbReference>
<dbReference type="GO" id="GO:0047527">
    <property type="term" value="F:2,3-dihydroxybenzoate-serine ligase activity"/>
    <property type="evidence" value="ECO:0007669"/>
    <property type="project" value="TreeGrafter"/>
</dbReference>
<evidence type="ECO:0000313" key="7">
    <source>
        <dbReference type="Proteomes" id="UP000570678"/>
    </source>
</evidence>
<feature type="region of interest" description="Disordered" evidence="4">
    <location>
        <begin position="210"/>
        <end position="229"/>
    </location>
</feature>
<dbReference type="PROSITE" id="PS50075">
    <property type="entry name" value="CARRIER"/>
    <property type="match status" value="1"/>
</dbReference>
<dbReference type="Gene3D" id="3.40.50.12780">
    <property type="entry name" value="N-terminal domain of ligase-like"/>
    <property type="match status" value="1"/>
</dbReference>
<dbReference type="RefSeq" id="WP_168433860.1">
    <property type="nucleotide sequence ID" value="NZ_JAAXOT010000002.1"/>
</dbReference>
<feature type="region of interest" description="Disordered" evidence="4">
    <location>
        <begin position="603"/>
        <end position="727"/>
    </location>
</feature>
<dbReference type="GO" id="GO:0008610">
    <property type="term" value="P:lipid biosynthetic process"/>
    <property type="evidence" value="ECO:0007669"/>
    <property type="project" value="UniProtKB-ARBA"/>
</dbReference>